<feature type="compositionally biased region" description="Basic and acidic residues" evidence="1">
    <location>
        <begin position="90"/>
        <end position="101"/>
    </location>
</feature>
<name>A0AA38UT42_9AGAR</name>
<feature type="compositionally biased region" description="Polar residues" evidence="1">
    <location>
        <begin position="22"/>
        <end position="31"/>
    </location>
</feature>
<dbReference type="AlphaFoldDB" id="A0AA38UT42"/>
<feature type="region of interest" description="Disordered" evidence="1">
    <location>
        <begin position="1"/>
        <end position="114"/>
    </location>
</feature>
<protein>
    <submittedName>
        <fullName evidence="2">Uncharacterized protein</fullName>
    </submittedName>
</protein>
<dbReference type="EMBL" id="MU801996">
    <property type="protein sequence ID" value="KAJ3984206.1"/>
    <property type="molecule type" value="Genomic_DNA"/>
</dbReference>
<accession>A0AA38UT42</accession>
<comment type="caution">
    <text evidence="2">The sequence shown here is derived from an EMBL/GenBank/DDBJ whole genome shotgun (WGS) entry which is preliminary data.</text>
</comment>
<gene>
    <name evidence="2" type="ORF">F5890DRAFT_1593452</name>
</gene>
<reference evidence="2" key="1">
    <citation type="submission" date="2022-08" db="EMBL/GenBank/DDBJ databases">
        <authorList>
            <consortium name="DOE Joint Genome Institute"/>
            <person name="Min B."/>
            <person name="Riley R."/>
            <person name="Sierra-Patev S."/>
            <person name="Naranjo-Ortiz M."/>
            <person name="Looney B."/>
            <person name="Konkel Z."/>
            <person name="Slot J.C."/>
            <person name="Sakamoto Y."/>
            <person name="Steenwyk J.L."/>
            <person name="Rokas A."/>
            <person name="Carro J."/>
            <person name="Camarero S."/>
            <person name="Ferreira P."/>
            <person name="Molpeceres G."/>
            <person name="Ruiz-Duenas F.J."/>
            <person name="Serrano A."/>
            <person name="Henrissat B."/>
            <person name="Drula E."/>
            <person name="Hughes K.W."/>
            <person name="Mata J.L."/>
            <person name="Ishikawa N.K."/>
            <person name="Vargas-Isla R."/>
            <person name="Ushijima S."/>
            <person name="Smith C.A."/>
            <person name="Ahrendt S."/>
            <person name="Andreopoulos W."/>
            <person name="He G."/>
            <person name="Labutti K."/>
            <person name="Lipzen A."/>
            <person name="Ng V."/>
            <person name="Sandor L."/>
            <person name="Barry K."/>
            <person name="Martinez A.T."/>
            <person name="Xiao Y."/>
            <person name="Gibbons J.G."/>
            <person name="Terashima K."/>
            <person name="Hibbett D.S."/>
            <person name="Grigoriev I.V."/>
        </authorList>
    </citation>
    <scope>NUCLEOTIDE SEQUENCE</scope>
    <source>
        <strain evidence="2">TFB7829</strain>
    </source>
</reference>
<evidence type="ECO:0000313" key="2">
    <source>
        <dbReference type="EMBL" id="KAJ3984206.1"/>
    </source>
</evidence>
<evidence type="ECO:0000313" key="3">
    <source>
        <dbReference type="Proteomes" id="UP001163850"/>
    </source>
</evidence>
<organism evidence="2 3">
    <name type="scientific">Lentinula detonsa</name>
    <dbReference type="NCBI Taxonomy" id="2804962"/>
    <lineage>
        <taxon>Eukaryota</taxon>
        <taxon>Fungi</taxon>
        <taxon>Dikarya</taxon>
        <taxon>Basidiomycota</taxon>
        <taxon>Agaricomycotina</taxon>
        <taxon>Agaricomycetes</taxon>
        <taxon>Agaricomycetidae</taxon>
        <taxon>Agaricales</taxon>
        <taxon>Marasmiineae</taxon>
        <taxon>Omphalotaceae</taxon>
        <taxon>Lentinula</taxon>
    </lineage>
</organism>
<sequence>MVKSFASRSRAEGDGLNVPTVAESSPRSASSLFRPEDDRPGQADDMVKVQDKDDQVAVDRLDAAQRNSSQSSSAQADRSSSSDTSTHTIKVQDDPDTHETEPPETSFPHTQTLPTCDSMAFSSSRAVHCYTDIDVDESNSHSGVHESPHVMVTAVTAVTPTQNQTSRWPKLGERLRAHRY</sequence>
<feature type="compositionally biased region" description="Low complexity" evidence="1">
    <location>
        <begin position="64"/>
        <end position="86"/>
    </location>
</feature>
<dbReference type="Proteomes" id="UP001163850">
    <property type="component" value="Unassembled WGS sequence"/>
</dbReference>
<proteinExistence type="predicted"/>
<feature type="compositionally biased region" description="Basic and acidic residues" evidence="1">
    <location>
        <begin position="34"/>
        <end position="63"/>
    </location>
</feature>
<evidence type="ECO:0000256" key="1">
    <source>
        <dbReference type="SAM" id="MobiDB-lite"/>
    </source>
</evidence>